<sequence length="270" mass="29586">MEQIDDAFEPNGYDVPAEEVDRFVWEHLDMVICFAAGNDGDKTEVSPAQIGSEAAAKNCITVGACENDYPDRNQDPNRVAKFSSRGPITRGENNSPPPRFKPDVVAPGTWILSTCSGQLDTEWISTNTEDRIGPRWGQSPDNNWWYMEGTSMATPLVAGCAAVLREALRKPQDNADLRPFCRDVDLVASGAAFPSAALIKALIINGAEILARPTPNADSGFGRINLTNSIHTARRHGTARFHEGILRDEGPGRRFEVEIPAEHTLRTTLE</sequence>
<dbReference type="Gene3D" id="3.40.50.200">
    <property type="entry name" value="Peptidase S8/S53 domain"/>
    <property type="match status" value="1"/>
</dbReference>
<evidence type="ECO:0000313" key="9">
    <source>
        <dbReference type="Proteomes" id="UP000801428"/>
    </source>
</evidence>
<dbReference type="EMBL" id="SWKU01000057">
    <property type="protein sequence ID" value="KAF2993233.1"/>
    <property type="molecule type" value="Genomic_DNA"/>
</dbReference>
<feature type="region of interest" description="Disordered" evidence="6">
    <location>
        <begin position="70"/>
        <end position="100"/>
    </location>
</feature>
<gene>
    <name evidence="8" type="ORF">E8E13_001731</name>
</gene>
<comment type="similarity">
    <text evidence="1 5">Belongs to the peptidase S8 family.</text>
</comment>
<keyword evidence="9" id="KW-1185">Reference proteome</keyword>
<comment type="caution">
    <text evidence="5">Lacks conserved residue(s) required for the propagation of feature annotation.</text>
</comment>
<keyword evidence="2" id="KW-0645">Protease</keyword>
<dbReference type="PROSITE" id="PS00138">
    <property type="entry name" value="SUBTILASE_SER"/>
    <property type="match status" value="1"/>
</dbReference>
<evidence type="ECO:0000259" key="7">
    <source>
        <dbReference type="Pfam" id="PF00082"/>
    </source>
</evidence>
<evidence type="ECO:0000313" key="8">
    <source>
        <dbReference type="EMBL" id="KAF2993233.1"/>
    </source>
</evidence>
<keyword evidence="4" id="KW-0720">Serine protease</keyword>
<accession>A0A9P4T3A6</accession>
<dbReference type="Pfam" id="PF00082">
    <property type="entry name" value="Peptidase_S8"/>
    <property type="match status" value="1"/>
</dbReference>
<dbReference type="SUPFAM" id="SSF52743">
    <property type="entry name" value="Subtilisin-like"/>
    <property type="match status" value="1"/>
</dbReference>
<feature type="domain" description="Peptidase S8/S53" evidence="7">
    <location>
        <begin position="18"/>
        <end position="222"/>
    </location>
</feature>
<dbReference type="AlphaFoldDB" id="A0A9P4T3A6"/>
<evidence type="ECO:0000256" key="5">
    <source>
        <dbReference type="PROSITE-ProRule" id="PRU01240"/>
    </source>
</evidence>
<evidence type="ECO:0000256" key="2">
    <source>
        <dbReference type="ARBA" id="ARBA00022670"/>
    </source>
</evidence>
<dbReference type="InterPro" id="IPR034058">
    <property type="entry name" value="TagA/B/C/D_pept_dom"/>
</dbReference>
<dbReference type="CDD" id="cd04842">
    <property type="entry name" value="Peptidases_S8_Kp43_protease"/>
    <property type="match status" value="1"/>
</dbReference>
<protein>
    <recommendedName>
        <fullName evidence="7">Peptidase S8/S53 domain-containing protein</fullName>
    </recommendedName>
</protein>
<evidence type="ECO:0000256" key="3">
    <source>
        <dbReference type="ARBA" id="ARBA00022801"/>
    </source>
</evidence>
<proteinExistence type="inferred from homology"/>
<dbReference type="InterPro" id="IPR000209">
    <property type="entry name" value="Peptidase_S8/S53_dom"/>
</dbReference>
<dbReference type="PANTHER" id="PTHR43399">
    <property type="entry name" value="SUBTILISIN-RELATED"/>
    <property type="match status" value="1"/>
</dbReference>
<comment type="caution">
    <text evidence="8">The sequence shown here is derived from an EMBL/GenBank/DDBJ whole genome shotgun (WGS) entry which is preliminary data.</text>
</comment>
<dbReference type="PROSITE" id="PS51892">
    <property type="entry name" value="SUBTILASE"/>
    <property type="match status" value="1"/>
</dbReference>
<dbReference type="GO" id="GO:0006508">
    <property type="term" value="P:proteolysis"/>
    <property type="evidence" value="ECO:0007669"/>
    <property type="project" value="UniProtKB-KW"/>
</dbReference>
<dbReference type="InterPro" id="IPR051048">
    <property type="entry name" value="Peptidase_S8/S53_subtilisin"/>
</dbReference>
<dbReference type="PANTHER" id="PTHR43399:SF4">
    <property type="entry name" value="CELL WALL-ASSOCIATED PROTEASE"/>
    <property type="match status" value="1"/>
</dbReference>
<evidence type="ECO:0000256" key="6">
    <source>
        <dbReference type="SAM" id="MobiDB-lite"/>
    </source>
</evidence>
<dbReference type="GO" id="GO:0004252">
    <property type="term" value="F:serine-type endopeptidase activity"/>
    <property type="evidence" value="ECO:0007669"/>
    <property type="project" value="InterPro"/>
</dbReference>
<keyword evidence="3" id="KW-0378">Hydrolase</keyword>
<evidence type="ECO:0000256" key="4">
    <source>
        <dbReference type="ARBA" id="ARBA00022825"/>
    </source>
</evidence>
<dbReference type="OrthoDB" id="10256524at2759"/>
<evidence type="ECO:0000256" key="1">
    <source>
        <dbReference type="ARBA" id="ARBA00011073"/>
    </source>
</evidence>
<reference evidence="8" key="1">
    <citation type="submission" date="2019-04" db="EMBL/GenBank/DDBJ databases">
        <title>Sequencing of skin fungus with MAO and IRED activity.</title>
        <authorList>
            <person name="Marsaioli A.J."/>
            <person name="Bonatto J.M.C."/>
            <person name="Reis Junior O."/>
        </authorList>
    </citation>
    <scope>NUCLEOTIDE SEQUENCE</scope>
    <source>
        <strain evidence="8">30M1</strain>
    </source>
</reference>
<organism evidence="8 9">
    <name type="scientific">Curvularia kusanoi</name>
    <name type="common">Cochliobolus kusanoi</name>
    <dbReference type="NCBI Taxonomy" id="90978"/>
    <lineage>
        <taxon>Eukaryota</taxon>
        <taxon>Fungi</taxon>
        <taxon>Dikarya</taxon>
        <taxon>Ascomycota</taxon>
        <taxon>Pezizomycotina</taxon>
        <taxon>Dothideomycetes</taxon>
        <taxon>Pleosporomycetidae</taxon>
        <taxon>Pleosporales</taxon>
        <taxon>Pleosporineae</taxon>
        <taxon>Pleosporaceae</taxon>
        <taxon>Curvularia</taxon>
    </lineage>
</organism>
<dbReference type="Proteomes" id="UP000801428">
    <property type="component" value="Unassembled WGS sequence"/>
</dbReference>
<dbReference type="InterPro" id="IPR036852">
    <property type="entry name" value="Peptidase_S8/S53_dom_sf"/>
</dbReference>
<dbReference type="InterPro" id="IPR023828">
    <property type="entry name" value="Peptidase_S8_Ser-AS"/>
</dbReference>
<name>A0A9P4T3A6_CURKU</name>